<proteinExistence type="predicted"/>
<comment type="caution">
    <text evidence="2">The sequence shown here is derived from an EMBL/GenBank/DDBJ whole genome shotgun (WGS) entry which is preliminary data.</text>
</comment>
<evidence type="ECO:0000256" key="1">
    <source>
        <dbReference type="SAM" id="Phobius"/>
    </source>
</evidence>
<evidence type="ECO:0000313" key="2">
    <source>
        <dbReference type="EMBL" id="EHR34069.1"/>
    </source>
</evidence>
<name>H3NNU4_9FIRM</name>
<dbReference type="RefSeq" id="WP_005398480.1">
    <property type="nucleotide sequence ID" value="NZ_JH601088.1"/>
</dbReference>
<dbReference type="HOGENOM" id="CLU_1523122_0_0_9"/>
<keyword evidence="1" id="KW-1133">Transmembrane helix</keyword>
<dbReference type="GeneID" id="96998998"/>
<keyword evidence="3" id="KW-1185">Reference proteome</keyword>
<feature type="transmembrane region" description="Helical" evidence="1">
    <location>
        <begin position="17"/>
        <end position="35"/>
    </location>
</feature>
<reference evidence="2 3" key="1">
    <citation type="submission" date="2012-01" db="EMBL/GenBank/DDBJ databases">
        <title>The Genome Sequence of Helcococcus kunzii ATCC 51366.</title>
        <authorList>
            <consortium name="The Broad Institute Genome Sequencing Platform"/>
            <person name="Earl A."/>
            <person name="Ward D."/>
            <person name="Feldgarden M."/>
            <person name="Gevers D."/>
            <person name="Huys G."/>
            <person name="Young S.K."/>
            <person name="Zeng Q."/>
            <person name="Gargeya S."/>
            <person name="Fitzgerald M."/>
            <person name="Haas B."/>
            <person name="Abouelleil A."/>
            <person name="Alvarado L."/>
            <person name="Arachchi H.M."/>
            <person name="Berlin A."/>
            <person name="Chapman S.B."/>
            <person name="Gearin G."/>
            <person name="Goldberg J."/>
            <person name="Griggs A."/>
            <person name="Gujja S."/>
            <person name="Hansen M."/>
            <person name="Heiman D."/>
            <person name="Howarth C."/>
            <person name="Larimer J."/>
            <person name="Lui A."/>
            <person name="MacDonald P.J.P."/>
            <person name="McCowen C."/>
            <person name="Montmayeur A."/>
            <person name="Murphy C."/>
            <person name="Neiman D."/>
            <person name="Pearson M."/>
            <person name="Priest M."/>
            <person name="Roberts A."/>
            <person name="Saif S."/>
            <person name="Shea T."/>
            <person name="Sisk P."/>
            <person name="Stolte C."/>
            <person name="Sykes S."/>
            <person name="Wortman J."/>
            <person name="Nusbaum C."/>
            <person name="Birren B."/>
        </authorList>
    </citation>
    <scope>NUCLEOTIDE SEQUENCE [LARGE SCALE GENOMIC DNA]</scope>
    <source>
        <strain evidence="2 3">ATCC 51366</strain>
    </source>
</reference>
<dbReference type="EMBL" id="AGEI01000021">
    <property type="protein sequence ID" value="EHR34069.1"/>
    <property type="molecule type" value="Genomic_DNA"/>
</dbReference>
<dbReference type="AlphaFoldDB" id="H3NNU4"/>
<dbReference type="Proteomes" id="UP000004191">
    <property type="component" value="Unassembled WGS sequence"/>
</dbReference>
<evidence type="ECO:0000313" key="3">
    <source>
        <dbReference type="Proteomes" id="UP000004191"/>
    </source>
</evidence>
<organism evidence="2 3">
    <name type="scientific">Helcococcus kunzii ATCC 51366</name>
    <dbReference type="NCBI Taxonomy" id="883114"/>
    <lineage>
        <taxon>Bacteria</taxon>
        <taxon>Bacillati</taxon>
        <taxon>Bacillota</taxon>
        <taxon>Tissierellia</taxon>
        <taxon>Tissierellales</taxon>
        <taxon>Peptoniphilaceae</taxon>
        <taxon>Helcococcus</taxon>
    </lineage>
</organism>
<keyword evidence="1" id="KW-0472">Membrane</keyword>
<accession>H3NNU4</accession>
<feature type="transmembrane region" description="Helical" evidence="1">
    <location>
        <begin position="147"/>
        <end position="167"/>
    </location>
</feature>
<feature type="transmembrane region" description="Helical" evidence="1">
    <location>
        <begin position="47"/>
        <end position="64"/>
    </location>
</feature>
<gene>
    <name evidence="2" type="ORF">HMPREF9709_01005</name>
</gene>
<feature type="transmembrane region" description="Helical" evidence="1">
    <location>
        <begin position="109"/>
        <end position="127"/>
    </location>
</feature>
<protein>
    <submittedName>
        <fullName evidence="2">Uncharacterized protein</fullName>
    </submittedName>
</protein>
<sequence>MKEINKSNAKNMSNKNALFTFLLCDLIVVSLFFLSDDISHNSTIFKILLSLNIVNIILGLFTFYKEYNGKKNDSNSNLMKFYNYYSFTTVFITVAYILFTIISENKMDYKIYIITIVSIFSLIFIGYKIYKLLQNKLGTKYSNSNNVLIFILAFIITIVATYALLVLGEKLVNLLF</sequence>
<feature type="transmembrane region" description="Helical" evidence="1">
    <location>
        <begin position="84"/>
        <end position="102"/>
    </location>
</feature>
<keyword evidence="1" id="KW-0812">Transmembrane</keyword>